<evidence type="ECO:0000313" key="1">
    <source>
        <dbReference type="EMBL" id="PEI99651.1"/>
    </source>
</evidence>
<gene>
    <name evidence="1" type="ORF">CN684_31190</name>
</gene>
<sequence>MLDKLDNIQIPDHPAETKAERLQQIAEQVTQKLPLPLKILMGNMLPSFHQVLESESPEVIDENIGIGMERLREVVDFVQYGDHSRE</sequence>
<protein>
    <submittedName>
        <fullName evidence="1">Uncharacterized protein</fullName>
    </submittedName>
</protein>
<proteinExistence type="predicted"/>
<comment type="caution">
    <text evidence="1">The sequence shown here is derived from an EMBL/GenBank/DDBJ whole genome shotgun (WGS) entry which is preliminary data.</text>
</comment>
<name>A0A2A7VQD6_9BACI</name>
<dbReference type="EMBL" id="NUEL01000085">
    <property type="protein sequence ID" value="PEI99651.1"/>
    <property type="molecule type" value="Genomic_DNA"/>
</dbReference>
<reference evidence="1 2" key="1">
    <citation type="submission" date="2017-09" db="EMBL/GenBank/DDBJ databases">
        <title>Large-scale bioinformatics analysis of Bacillus genomes uncovers conserved roles of natural products in bacterial physiology.</title>
        <authorList>
            <consortium name="Agbiome Team Llc"/>
            <person name="Bleich R.M."/>
            <person name="Grubbs K.J."/>
            <person name="Santa Maria K.C."/>
            <person name="Allen S.E."/>
            <person name="Farag S."/>
            <person name="Shank E.A."/>
            <person name="Bowers A."/>
        </authorList>
    </citation>
    <scope>NUCLEOTIDE SEQUENCE [LARGE SCALE GENOMIC DNA]</scope>
    <source>
        <strain evidence="1 2">AFS004017</strain>
    </source>
</reference>
<dbReference type="Proteomes" id="UP000220045">
    <property type="component" value="Unassembled WGS sequence"/>
</dbReference>
<organism evidence="1 2">
    <name type="scientific">Bacillus wiedmannii</name>
    <dbReference type="NCBI Taxonomy" id="1890302"/>
    <lineage>
        <taxon>Bacteria</taxon>
        <taxon>Bacillati</taxon>
        <taxon>Bacillota</taxon>
        <taxon>Bacilli</taxon>
        <taxon>Bacillales</taxon>
        <taxon>Bacillaceae</taxon>
        <taxon>Bacillus</taxon>
        <taxon>Bacillus cereus group</taxon>
    </lineage>
</organism>
<dbReference type="AlphaFoldDB" id="A0A2A7VQD6"/>
<accession>A0A2A7VQD6</accession>
<evidence type="ECO:0000313" key="2">
    <source>
        <dbReference type="Proteomes" id="UP000220045"/>
    </source>
</evidence>